<dbReference type="Proteomes" id="UP000443353">
    <property type="component" value="Unassembled WGS sequence"/>
</dbReference>
<name>A0A7X3G178_9BURK</name>
<feature type="chain" id="PRO_5031257165" description="Autotransporter domain-containing protein" evidence="1">
    <location>
        <begin position="23"/>
        <end position="407"/>
    </location>
</feature>
<dbReference type="EMBL" id="WSES01000004">
    <property type="protein sequence ID" value="MVW61139.1"/>
    <property type="molecule type" value="Genomic_DNA"/>
</dbReference>
<evidence type="ECO:0000313" key="3">
    <source>
        <dbReference type="Proteomes" id="UP000443353"/>
    </source>
</evidence>
<dbReference type="RefSeq" id="WP_160409350.1">
    <property type="nucleotide sequence ID" value="NZ_WSES01000004.1"/>
</dbReference>
<evidence type="ECO:0008006" key="4">
    <source>
        <dbReference type="Google" id="ProtNLM"/>
    </source>
</evidence>
<feature type="signal peptide" evidence="1">
    <location>
        <begin position="1"/>
        <end position="22"/>
    </location>
</feature>
<keyword evidence="1" id="KW-0732">Signal</keyword>
<evidence type="ECO:0000256" key="1">
    <source>
        <dbReference type="SAM" id="SignalP"/>
    </source>
</evidence>
<gene>
    <name evidence="2" type="ORF">GPY61_14495</name>
</gene>
<keyword evidence="3" id="KW-1185">Reference proteome</keyword>
<organism evidence="2 3">
    <name type="scientific">Massilia cellulosiltytica</name>
    <dbReference type="NCBI Taxonomy" id="2683234"/>
    <lineage>
        <taxon>Bacteria</taxon>
        <taxon>Pseudomonadati</taxon>
        <taxon>Pseudomonadota</taxon>
        <taxon>Betaproteobacteria</taxon>
        <taxon>Burkholderiales</taxon>
        <taxon>Oxalobacteraceae</taxon>
        <taxon>Telluria group</taxon>
        <taxon>Massilia</taxon>
    </lineage>
</organism>
<evidence type="ECO:0000313" key="2">
    <source>
        <dbReference type="EMBL" id="MVW61139.1"/>
    </source>
</evidence>
<comment type="caution">
    <text evidence="2">The sequence shown here is derived from an EMBL/GenBank/DDBJ whole genome shotgun (WGS) entry which is preliminary data.</text>
</comment>
<sequence>MHLKQTTLIVALAGAMALPAAAQQLDCQKSFGFRADVNGTAGQTLCASNVDTFIDSAKNFTLSNSGYRDNSVAQAQGRFDDINVVLRYATASTTLSYNFPELGMSGAFTGATRDDSEEQLVEFLKKSDILGKVLRYQSQHSASSALTGAGGLIPMLGTADFAAGFDTASKIATGGTAGTPNNLIGVGLGYSTYNVSGGGEQVKTTSLPLSYTWRSDSDARRQVVLSMPIMDAKTGNAHAYNFGLGLAVRLPVSDNWTLTPGVRYSAVASLDRATVSTVASASLMSTYVIPLGGVDLAVGNMIALYKTGKFRSGDYSFDPDIKLKMTRNGLMASLPTTAFGADTAAEFSLIDTRYLGDKPFVSNSQEIGVTLGTNRNASNRHSFLRAGVSYVRSNVTRGLTLNLGYWF</sequence>
<accession>A0A7X3G178</accession>
<proteinExistence type="predicted"/>
<reference evidence="2 3" key="1">
    <citation type="submission" date="2019-12" db="EMBL/GenBank/DDBJ databases">
        <authorList>
            <person name="Li C."/>
            <person name="Zhao J."/>
        </authorList>
    </citation>
    <scope>NUCLEOTIDE SEQUENCE [LARGE SCALE GENOMIC DNA]</scope>
    <source>
        <strain evidence="2 3">NEAU-DD11</strain>
    </source>
</reference>
<dbReference type="AlphaFoldDB" id="A0A7X3G178"/>
<protein>
    <recommendedName>
        <fullName evidence="4">Autotransporter domain-containing protein</fullName>
    </recommendedName>
</protein>